<dbReference type="SUPFAM" id="SSF46785">
    <property type="entry name" value="Winged helix' DNA-binding domain"/>
    <property type="match status" value="1"/>
</dbReference>
<feature type="domain" description="HTH marR-type" evidence="4">
    <location>
        <begin position="29"/>
        <end position="88"/>
    </location>
</feature>
<protein>
    <submittedName>
        <fullName evidence="5">MarR family transcriptional regulator</fullName>
    </submittedName>
</protein>
<keyword evidence="6" id="KW-1185">Reference proteome</keyword>
<dbReference type="InterPro" id="IPR000835">
    <property type="entry name" value="HTH_MarR-typ"/>
</dbReference>
<dbReference type="EMBL" id="BSTX01000001">
    <property type="protein sequence ID" value="GLZ75487.1"/>
    <property type="molecule type" value="Genomic_DNA"/>
</dbReference>
<dbReference type="PANTHER" id="PTHR38465">
    <property type="entry name" value="HTH-TYPE TRANSCRIPTIONAL REGULATOR MJ1563-RELATED"/>
    <property type="match status" value="1"/>
</dbReference>
<dbReference type="AlphaFoldDB" id="A0A9W6W144"/>
<evidence type="ECO:0000259" key="4">
    <source>
        <dbReference type="Pfam" id="PF12802"/>
    </source>
</evidence>
<name>A0A9W6W144_9ACTN</name>
<dbReference type="Gene3D" id="1.10.10.10">
    <property type="entry name" value="Winged helix-like DNA-binding domain superfamily/Winged helix DNA-binding domain"/>
    <property type="match status" value="1"/>
</dbReference>
<evidence type="ECO:0000313" key="6">
    <source>
        <dbReference type="Proteomes" id="UP001165079"/>
    </source>
</evidence>
<dbReference type="Pfam" id="PF12802">
    <property type="entry name" value="MarR_2"/>
    <property type="match status" value="1"/>
</dbReference>
<organism evidence="5 6">
    <name type="scientific">Actinorhabdospora filicis</name>
    <dbReference type="NCBI Taxonomy" id="1785913"/>
    <lineage>
        <taxon>Bacteria</taxon>
        <taxon>Bacillati</taxon>
        <taxon>Actinomycetota</taxon>
        <taxon>Actinomycetes</taxon>
        <taxon>Micromonosporales</taxon>
        <taxon>Micromonosporaceae</taxon>
        <taxon>Actinorhabdospora</taxon>
    </lineage>
</organism>
<dbReference type="Proteomes" id="UP001165079">
    <property type="component" value="Unassembled WGS sequence"/>
</dbReference>
<evidence type="ECO:0000256" key="2">
    <source>
        <dbReference type="ARBA" id="ARBA00023125"/>
    </source>
</evidence>
<accession>A0A9W6W144</accession>
<evidence type="ECO:0000256" key="1">
    <source>
        <dbReference type="ARBA" id="ARBA00023015"/>
    </source>
</evidence>
<dbReference type="InterPro" id="IPR036390">
    <property type="entry name" value="WH_DNA-bd_sf"/>
</dbReference>
<dbReference type="PANTHER" id="PTHR38465:SF2">
    <property type="entry name" value="HTH-TYPE TRANSCRIPTIONAL REGULATOR MMPR5"/>
    <property type="match status" value="1"/>
</dbReference>
<keyword evidence="1" id="KW-0805">Transcription regulation</keyword>
<sequence length="170" mass="18781">MDAMNDTPRDERAIREYAEGFASNLVAAGMARMPARVFAALLVTDGGSLTAAELAETLQASPAAISGAVRYLTQVDMIRRDREPGSRRDVFRLYDDIWDSLLRRRDAILRMWAANLREGAAIVGAGSPAGKRMSDSAEYFEFVHRELPGVLDAWARHKEDRAKKGLDAAQ</sequence>
<dbReference type="GO" id="GO:0003677">
    <property type="term" value="F:DNA binding"/>
    <property type="evidence" value="ECO:0007669"/>
    <property type="project" value="UniProtKB-KW"/>
</dbReference>
<evidence type="ECO:0000256" key="3">
    <source>
        <dbReference type="ARBA" id="ARBA00023163"/>
    </source>
</evidence>
<keyword evidence="3" id="KW-0804">Transcription</keyword>
<evidence type="ECO:0000313" key="5">
    <source>
        <dbReference type="EMBL" id="GLZ75487.1"/>
    </source>
</evidence>
<proteinExistence type="predicted"/>
<dbReference type="GO" id="GO:0003700">
    <property type="term" value="F:DNA-binding transcription factor activity"/>
    <property type="evidence" value="ECO:0007669"/>
    <property type="project" value="InterPro"/>
</dbReference>
<comment type="caution">
    <text evidence="5">The sequence shown here is derived from an EMBL/GenBank/DDBJ whole genome shotgun (WGS) entry which is preliminary data.</text>
</comment>
<keyword evidence="2" id="KW-0238">DNA-binding</keyword>
<dbReference type="InterPro" id="IPR036388">
    <property type="entry name" value="WH-like_DNA-bd_sf"/>
</dbReference>
<dbReference type="InterPro" id="IPR052362">
    <property type="entry name" value="HTH-GbsR_regulator"/>
</dbReference>
<reference evidence="5" key="1">
    <citation type="submission" date="2023-03" db="EMBL/GenBank/DDBJ databases">
        <title>Actinorhabdospora filicis NBRC 111898.</title>
        <authorList>
            <person name="Ichikawa N."/>
            <person name="Sato H."/>
            <person name="Tonouchi N."/>
        </authorList>
    </citation>
    <scope>NUCLEOTIDE SEQUENCE</scope>
    <source>
        <strain evidence="5">NBRC 111898</strain>
    </source>
</reference>
<gene>
    <name evidence="5" type="ORF">Afil01_02940</name>
</gene>